<feature type="transmembrane region" description="Helical" evidence="1">
    <location>
        <begin position="36"/>
        <end position="57"/>
    </location>
</feature>
<dbReference type="Pfam" id="PF06611">
    <property type="entry name" value="DUF1145"/>
    <property type="match status" value="1"/>
</dbReference>
<dbReference type="RefSeq" id="WP_040064802.1">
    <property type="nucleotide sequence ID" value="NZ_JXDG01000012.1"/>
</dbReference>
<accession>A0A0C2EG59</accession>
<proteinExistence type="predicted"/>
<keyword evidence="1" id="KW-0812">Transmembrane</keyword>
<evidence type="ECO:0000313" key="3">
    <source>
        <dbReference type="Proteomes" id="UP000031535"/>
    </source>
</evidence>
<keyword evidence="1" id="KW-1133">Transmembrane helix</keyword>
<sequence length="92" mass="10717">MKVLWGLGKVLTLVFWLVVLVNLVHPLINPFRVLVDLAGSMLLLTHLLEIMLFNGSVQERARPWRDRLQILVFGMFHLQVLPLPNREERQHA</sequence>
<dbReference type="STRING" id="226910.UCMB321_1352"/>
<dbReference type="OrthoDB" id="7032679at2"/>
<evidence type="ECO:0000313" key="2">
    <source>
        <dbReference type="EMBL" id="KIH85024.1"/>
    </source>
</evidence>
<dbReference type="PANTHER" id="PTHR38775:SF1">
    <property type="entry name" value="INNER MEMBRANE PROTEIN"/>
    <property type="match status" value="1"/>
</dbReference>
<gene>
    <name evidence="2" type="ORF">UCMB321_1352</name>
</gene>
<reference evidence="2 3" key="1">
    <citation type="submission" date="2015-01" db="EMBL/GenBank/DDBJ databases">
        <title>Complete genome of Pseudomonas batumici UCM B-321 producer of the batumin antibiotic with strong antistaphilococcal and potential anticancer activity.</title>
        <authorList>
            <person name="Klochko V.V."/>
            <person name="Zelena L.B."/>
            <person name="Elena K.A."/>
            <person name="Reva O.N."/>
        </authorList>
    </citation>
    <scope>NUCLEOTIDE SEQUENCE [LARGE SCALE GENOMIC DNA]</scope>
    <source>
        <strain evidence="2 3">UCM B-321</strain>
    </source>
</reference>
<dbReference type="PATRIC" id="fig|226910.6.peg.1343"/>
<dbReference type="PANTHER" id="PTHR38775">
    <property type="entry name" value="INNER MEMBRANE PROTEIN-RELATED"/>
    <property type="match status" value="1"/>
</dbReference>
<name>A0A0C2EG59_9PSED</name>
<keyword evidence="1" id="KW-0472">Membrane</keyword>
<dbReference type="InterPro" id="IPR009525">
    <property type="entry name" value="DUF1145"/>
</dbReference>
<dbReference type="EMBL" id="JXDG01000012">
    <property type="protein sequence ID" value="KIH85024.1"/>
    <property type="molecule type" value="Genomic_DNA"/>
</dbReference>
<organism evidence="2 3">
    <name type="scientific">Pseudomonas batumici</name>
    <dbReference type="NCBI Taxonomy" id="226910"/>
    <lineage>
        <taxon>Bacteria</taxon>
        <taxon>Pseudomonadati</taxon>
        <taxon>Pseudomonadota</taxon>
        <taxon>Gammaproteobacteria</taxon>
        <taxon>Pseudomonadales</taxon>
        <taxon>Pseudomonadaceae</taxon>
        <taxon>Pseudomonas</taxon>
    </lineage>
</organism>
<dbReference type="Proteomes" id="UP000031535">
    <property type="component" value="Unassembled WGS sequence"/>
</dbReference>
<dbReference type="AlphaFoldDB" id="A0A0C2EG59"/>
<protein>
    <recommendedName>
        <fullName evidence="4">DUF1145 domain-containing protein</fullName>
    </recommendedName>
</protein>
<evidence type="ECO:0000256" key="1">
    <source>
        <dbReference type="SAM" id="Phobius"/>
    </source>
</evidence>
<keyword evidence="3" id="KW-1185">Reference proteome</keyword>
<comment type="caution">
    <text evidence="2">The sequence shown here is derived from an EMBL/GenBank/DDBJ whole genome shotgun (WGS) entry which is preliminary data.</text>
</comment>
<evidence type="ECO:0008006" key="4">
    <source>
        <dbReference type="Google" id="ProtNLM"/>
    </source>
</evidence>